<dbReference type="Proteomes" id="UP000245678">
    <property type="component" value="Unassembled WGS sequence"/>
</dbReference>
<dbReference type="InterPro" id="IPR011761">
    <property type="entry name" value="ATP-grasp"/>
</dbReference>
<dbReference type="RefSeq" id="WP_109610613.1">
    <property type="nucleotide sequence ID" value="NZ_QGHA01000017.1"/>
</dbReference>
<dbReference type="GO" id="GO:0008716">
    <property type="term" value="F:D-alanine-D-alanine ligase activity"/>
    <property type="evidence" value="ECO:0007669"/>
    <property type="project" value="InterPro"/>
</dbReference>
<evidence type="ECO:0000256" key="3">
    <source>
        <dbReference type="PROSITE-ProRule" id="PRU00409"/>
    </source>
</evidence>
<sequence length="327" mass="37579">METLIFPNRIVLIADTIKTFKNVDLATDDLEFTEEPYFNSILNGLKRVCREVIHYDDPGLFINNIAKHKIDIVFSLWSGRKSRNRRALIPSICEAYKIKYIGADAYTNIICQDKAMSKEFCKKFQLYSPGHVLVNQAITVQEIAHLKMPLVVKPNFEGGSIGIAETNLKNDRHQACELANELLDIYKQEILIEEFVFGREISFVLSGSKDKIKICEAVEIVYDNDQGGLKDRLYSYEIKKENEVNIYNRIITSEIPVEIIEQARQIFQMLGKVENLRIDGRYDDNKFSMIELSPDIFFGEDGTFACAFMQTGYTFETMLTTIIQNCL</sequence>
<dbReference type="GO" id="GO:0046872">
    <property type="term" value="F:metal ion binding"/>
    <property type="evidence" value="ECO:0007669"/>
    <property type="project" value="InterPro"/>
</dbReference>
<dbReference type="Pfam" id="PF07478">
    <property type="entry name" value="Dala_Dala_lig_C"/>
    <property type="match status" value="1"/>
</dbReference>
<gene>
    <name evidence="5" type="ORF">LX99_04842</name>
</gene>
<evidence type="ECO:0000256" key="2">
    <source>
        <dbReference type="ARBA" id="ARBA00022598"/>
    </source>
</evidence>
<keyword evidence="2 5" id="KW-0436">Ligase</keyword>
<dbReference type="Gene3D" id="3.30.1490.20">
    <property type="entry name" value="ATP-grasp fold, A domain"/>
    <property type="match status" value="1"/>
</dbReference>
<dbReference type="PROSITE" id="PS50975">
    <property type="entry name" value="ATP_GRASP"/>
    <property type="match status" value="1"/>
</dbReference>
<name>A0A316HCE3_9SPHI</name>
<dbReference type="GO" id="GO:0005524">
    <property type="term" value="F:ATP binding"/>
    <property type="evidence" value="ECO:0007669"/>
    <property type="project" value="UniProtKB-UniRule"/>
</dbReference>
<proteinExistence type="inferred from homology"/>
<evidence type="ECO:0000313" key="5">
    <source>
        <dbReference type="EMBL" id="PWK68317.1"/>
    </source>
</evidence>
<dbReference type="InterPro" id="IPR013815">
    <property type="entry name" value="ATP_grasp_subdomain_1"/>
</dbReference>
<organism evidence="5 6">
    <name type="scientific">Mucilaginibacter oryzae</name>
    <dbReference type="NCBI Taxonomy" id="468058"/>
    <lineage>
        <taxon>Bacteria</taxon>
        <taxon>Pseudomonadati</taxon>
        <taxon>Bacteroidota</taxon>
        <taxon>Sphingobacteriia</taxon>
        <taxon>Sphingobacteriales</taxon>
        <taxon>Sphingobacteriaceae</taxon>
        <taxon>Mucilaginibacter</taxon>
    </lineage>
</organism>
<dbReference type="AlphaFoldDB" id="A0A316HCE3"/>
<keyword evidence="3" id="KW-0067">ATP-binding</keyword>
<evidence type="ECO:0000259" key="4">
    <source>
        <dbReference type="PROSITE" id="PS50975"/>
    </source>
</evidence>
<dbReference type="InterPro" id="IPR011095">
    <property type="entry name" value="Dala_Dala_lig_C"/>
</dbReference>
<dbReference type="PANTHER" id="PTHR23132">
    <property type="entry name" value="D-ALANINE--D-ALANINE LIGASE"/>
    <property type="match status" value="1"/>
</dbReference>
<reference evidence="5 6" key="1">
    <citation type="submission" date="2018-05" db="EMBL/GenBank/DDBJ databases">
        <title>Genomic Encyclopedia of Archaeal and Bacterial Type Strains, Phase II (KMG-II): from individual species to whole genera.</title>
        <authorList>
            <person name="Goeker M."/>
        </authorList>
    </citation>
    <scope>NUCLEOTIDE SEQUENCE [LARGE SCALE GENOMIC DNA]</scope>
    <source>
        <strain evidence="5 6">DSM 19975</strain>
    </source>
</reference>
<feature type="domain" description="ATP-grasp" evidence="4">
    <location>
        <begin position="118"/>
        <end position="324"/>
    </location>
</feature>
<dbReference type="PANTHER" id="PTHR23132:SF23">
    <property type="entry name" value="D-ALANINE--D-ALANINE LIGASE B"/>
    <property type="match status" value="1"/>
</dbReference>
<evidence type="ECO:0000313" key="6">
    <source>
        <dbReference type="Proteomes" id="UP000245678"/>
    </source>
</evidence>
<dbReference type="EMBL" id="QGHA01000017">
    <property type="protein sequence ID" value="PWK68317.1"/>
    <property type="molecule type" value="Genomic_DNA"/>
</dbReference>
<evidence type="ECO:0000256" key="1">
    <source>
        <dbReference type="ARBA" id="ARBA00010871"/>
    </source>
</evidence>
<comment type="caution">
    <text evidence="5">The sequence shown here is derived from an EMBL/GenBank/DDBJ whole genome shotgun (WGS) entry which is preliminary data.</text>
</comment>
<protein>
    <submittedName>
        <fullName evidence="5">D-alanine-D-alanine ligase</fullName>
    </submittedName>
</protein>
<dbReference type="SUPFAM" id="SSF56059">
    <property type="entry name" value="Glutathione synthetase ATP-binding domain-like"/>
    <property type="match status" value="1"/>
</dbReference>
<keyword evidence="3" id="KW-0547">Nucleotide-binding</keyword>
<keyword evidence="6" id="KW-1185">Reference proteome</keyword>
<accession>A0A316HCE3</accession>
<comment type="similarity">
    <text evidence="1">Belongs to the D-alanine--D-alanine ligase family.</text>
</comment>
<dbReference type="Gene3D" id="3.30.470.20">
    <property type="entry name" value="ATP-grasp fold, B domain"/>
    <property type="match status" value="1"/>
</dbReference>